<protein>
    <recommendedName>
        <fullName evidence="1">Putative membrane protein insertion efficiency factor</fullName>
    </recommendedName>
</protein>
<dbReference type="KEGG" id="pvi:Cvib_1772"/>
<accession>A4SH21</accession>
<sequence length="89" mass="10119">MMDVRSVFAALPIALIKFYRAYISPLLGPSCRFYPTCSAYAIEAFERHNFFKATWLSVWRVLRCNPFSRGGFDPVPPAKGGQDANKQQQ</sequence>
<dbReference type="NCBIfam" id="TIGR00278">
    <property type="entry name" value="membrane protein insertion efficiency factor YidD"/>
    <property type="match status" value="1"/>
</dbReference>
<organism evidence="2">
    <name type="scientific">Chlorobium phaeovibrioides (strain DSM 265 / 1930)</name>
    <name type="common">Prosthecochloris vibrioformis (strain DSM 265)</name>
    <dbReference type="NCBI Taxonomy" id="290318"/>
    <lineage>
        <taxon>Bacteria</taxon>
        <taxon>Pseudomonadati</taxon>
        <taxon>Chlorobiota</taxon>
        <taxon>Chlorobiia</taxon>
        <taxon>Chlorobiales</taxon>
        <taxon>Chlorobiaceae</taxon>
        <taxon>Chlorobium/Pelodictyon group</taxon>
        <taxon>Chlorobium</taxon>
    </lineage>
</organism>
<proteinExistence type="inferred from homology"/>
<dbReference type="HAMAP" id="MF_00386">
    <property type="entry name" value="UPF0161_YidD"/>
    <property type="match status" value="1"/>
</dbReference>
<dbReference type="eggNOG" id="COG0759">
    <property type="taxonomic scope" value="Bacteria"/>
</dbReference>
<comment type="subcellular location">
    <subcellularLocation>
        <location evidence="1">Cell membrane</location>
        <topology evidence="1">Peripheral membrane protein</topology>
        <orientation evidence="1">Cytoplasmic side</orientation>
    </subcellularLocation>
</comment>
<dbReference type="InterPro" id="IPR002696">
    <property type="entry name" value="Membr_insert_effic_factor_YidD"/>
</dbReference>
<dbReference type="SMART" id="SM01234">
    <property type="entry name" value="Haemolytic"/>
    <property type="match status" value="1"/>
</dbReference>
<keyword evidence="1" id="KW-1003">Cell membrane</keyword>
<evidence type="ECO:0000313" key="2">
    <source>
        <dbReference type="EMBL" id="ABP37780.1"/>
    </source>
</evidence>
<dbReference type="STRING" id="290318.Cvib_1772"/>
<dbReference type="HOGENOM" id="CLU_144811_6_0_10"/>
<dbReference type="Pfam" id="PF01809">
    <property type="entry name" value="YidD"/>
    <property type="match status" value="1"/>
</dbReference>
<gene>
    <name evidence="2" type="ordered locus">Cvib_1772</name>
</gene>
<dbReference type="EMBL" id="CP000607">
    <property type="protein sequence ID" value="ABP37780.1"/>
    <property type="molecule type" value="Genomic_DNA"/>
</dbReference>
<evidence type="ECO:0000256" key="1">
    <source>
        <dbReference type="HAMAP-Rule" id="MF_00386"/>
    </source>
</evidence>
<name>A4SH21_CHLPM</name>
<comment type="similarity">
    <text evidence="1">Belongs to the UPF0161 family.</text>
</comment>
<keyword evidence="1" id="KW-0472">Membrane</keyword>
<dbReference type="PANTHER" id="PTHR33383">
    <property type="entry name" value="MEMBRANE PROTEIN INSERTION EFFICIENCY FACTOR-RELATED"/>
    <property type="match status" value="1"/>
</dbReference>
<reference evidence="2" key="1">
    <citation type="submission" date="2007-03" db="EMBL/GenBank/DDBJ databases">
        <title>Complete sequence of Prosthecochloris vibrioformis DSM 265.</title>
        <authorList>
            <consortium name="US DOE Joint Genome Institute"/>
            <person name="Copeland A."/>
            <person name="Lucas S."/>
            <person name="Lapidus A."/>
            <person name="Barry K."/>
            <person name="Detter J.C."/>
            <person name="Glavina del Rio T."/>
            <person name="Hammon N."/>
            <person name="Israni S."/>
            <person name="Pitluck S."/>
            <person name="Schmutz J."/>
            <person name="Larimer F."/>
            <person name="Land M."/>
            <person name="Hauser L."/>
            <person name="Mikhailova N."/>
            <person name="Li T."/>
            <person name="Overmann J."/>
            <person name="Schuster S.C."/>
            <person name="Bryant D.A."/>
            <person name="Richardson P."/>
        </authorList>
    </citation>
    <scope>NUCLEOTIDE SEQUENCE [LARGE SCALE GENOMIC DNA]</scope>
    <source>
        <strain evidence="2">DSM 265</strain>
    </source>
</reference>
<dbReference type="AlphaFoldDB" id="A4SH21"/>
<dbReference type="PANTHER" id="PTHR33383:SF1">
    <property type="entry name" value="MEMBRANE PROTEIN INSERTION EFFICIENCY FACTOR-RELATED"/>
    <property type="match status" value="1"/>
</dbReference>
<dbReference type="GO" id="GO:0005886">
    <property type="term" value="C:plasma membrane"/>
    <property type="evidence" value="ECO:0007669"/>
    <property type="project" value="UniProtKB-SubCell"/>
</dbReference>
<comment type="function">
    <text evidence="1">Could be involved in insertion of integral membrane proteins into the membrane.</text>
</comment>